<dbReference type="PROSITE" id="PS50023">
    <property type="entry name" value="LIM_DOMAIN_2"/>
    <property type="match status" value="3"/>
</dbReference>
<dbReference type="InterPro" id="IPR050604">
    <property type="entry name" value="PDZ-LIM_domain"/>
</dbReference>
<organism evidence="13">
    <name type="scientific">Soboliphyme baturini</name>
    <dbReference type="NCBI Taxonomy" id="241478"/>
    <lineage>
        <taxon>Eukaryota</taxon>
        <taxon>Metazoa</taxon>
        <taxon>Ecdysozoa</taxon>
        <taxon>Nematoda</taxon>
        <taxon>Enoplea</taxon>
        <taxon>Dorylaimia</taxon>
        <taxon>Dioctophymatida</taxon>
        <taxon>Dioctophymatoidea</taxon>
        <taxon>Soboliphymatidae</taxon>
        <taxon>Soboliphyme</taxon>
    </lineage>
</organism>
<feature type="domain" description="LIM zinc-binding" evidence="10">
    <location>
        <begin position="26"/>
        <end position="88"/>
    </location>
</feature>
<dbReference type="FunFam" id="2.10.110.10:FF:000060">
    <property type="entry name" value="Uncharacterized protein, isoform Z"/>
    <property type="match status" value="1"/>
</dbReference>
<protein>
    <submittedName>
        <fullName evidence="13">LIM domain protein</fullName>
    </submittedName>
</protein>
<evidence type="ECO:0000256" key="5">
    <source>
        <dbReference type="ARBA" id="ARBA00022737"/>
    </source>
</evidence>
<evidence type="ECO:0000256" key="1">
    <source>
        <dbReference type="ARBA" id="ARBA00004282"/>
    </source>
</evidence>
<keyword evidence="4 9" id="KW-0479">Metal-binding</keyword>
<dbReference type="WBParaSite" id="SBAD_0000272601-mRNA-1">
    <property type="protein sequence ID" value="SBAD_0000272601-mRNA-1"/>
    <property type="gene ID" value="SBAD_0000272601"/>
</dbReference>
<dbReference type="GO" id="GO:0046872">
    <property type="term" value="F:metal ion binding"/>
    <property type="evidence" value="ECO:0007669"/>
    <property type="project" value="UniProtKB-KW"/>
</dbReference>
<dbReference type="GO" id="GO:0061061">
    <property type="term" value="P:muscle structure development"/>
    <property type="evidence" value="ECO:0007669"/>
    <property type="project" value="TreeGrafter"/>
</dbReference>
<keyword evidence="3" id="KW-0963">Cytoplasm</keyword>
<dbReference type="GO" id="GO:0003779">
    <property type="term" value="F:actin binding"/>
    <property type="evidence" value="ECO:0007669"/>
    <property type="project" value="TreeGrafter"/>
</dbReference>
<keyword evidence="6 9" id="KW-0862">Zinc</keyword>
<evidence type="ECO:0000256" key="7">
    <source>
        <dbReference type="ARBA" id="ARBA00022949"/>
    </source>
</evidence>
<evidence type="ECO:0000313" key="12">
    <source>
        <dbReference type="Proteomes" id="UP000270296"/>
    </source>
</evidence>
<accession>A0A183IG52</accession>
<keyword evidence="12" id="KW-1185">Reference proteome</keyword>
<dbReference type="Gene3D" id="2.10.110.10">
    <property type="entry name" value="Cysteine Rich Protein"/>
    <property type="match status" value="4"/>
</dbReference>
<keyword evidence="5" id="KW-0677">Repeat</keyword>
<dbReference type="PANTHER" id="PTHR24214">
    <property type="entry name" value="PDZ AND LIM DOMAIN PROTEIN ZASP"/>
    <property type="match status" value="1"/>
</dbReference>
<evidence type="ECO:0000313" key="13">
    <source>
        <dbReference type="WBParaSite" id="SBAD_0000272601-mRNA-1"/>
    </source>
</evidence>
<reference evidence="13" key="1">
    <citation type="submission" date="2016-06" db="UniProtKB">
        <authorList>
            <consortium name="WormBaseParasite"/>
        </authorList>
    </citation>
    <scope>IDENTIFICATION</scope>
</reference>
<dbReference type="Proteomes" id="UP000270296">
    <property type="component" value="Unassembled WGS sequence"/>
</dbReference>
<evidence type="ECO:0000256" key="4">
    <source>
        <dbReference type="ARBA" id="ARBA00022723"/>
    </source>
</evidence>
<evidence type="ECO:0000256" key="2">
    <source>
        <dbReference type="ARBA" id="ARBA00004496"/>
    </source>
</evidence>
<dbReference type="GO" id="GO:0001725">
    <property type="term" value="C:stress fiber"/>
    <property type="evidence" value="ECO:0007669"/>
    <property type="project" value="TreeGrafter"/>
</dbReference>
<dbReference type="InterPro" id="IPR001781">
    <property type="entry name" value="Znf_LIM"/>
</dbReference>
<feature type="domain" description="LIM zinc-binding" evidence="10">
    <location>
        <begin position="258"/>
        <end position="312"/>
    </location>
</feature>
<dbReference type="EMBL" id="UZAM01007313">
    <property type="protein sequence ID" value="VDO98249.1"/>
    <property type="molecule type" value="Genomic_DNA"/>
</dbReference>
<dbReference type="GO" id="GO:0007507">
    <property type="term" value="P:heart development"/>
    <property type="evidence" value="ECO:0007669"/>
    <property type="project" value="TreeGrafter"/>
</dbReference>
<dbReference type="SUPFAM" id="SSF57716">
    <property type="entry name" value="Glucocorticoid receptor-like (DNA-binding domain)"/>
    <property type="match status" value="5"/>
</dbReference>
<dbReference type="FunFam" id="2.10.110.10:FF:000069">
    <property type="entry name" value="Uncharacterized protein, isoform Z"/>
    <property type="match status" value="1"/>
</dbReference>
<gene>
    <name evidence="11" type="ORF">SBAD_LOCUS2596</name>
</gene>
<dbReference type="PANTHER" id="PTHR24214:SF38">
    <property type="entry name" value="PDZ AND LIM DOMAIN PROTEIN ZASP-RELATED"/>
    <property type="match status" value="1"/>
</dbReference>
<dbReference type="PROSITE" id="PS00478">
    <property type="entry name" value="LIM_DOMAIN_1"/>
    <property type="match status" value="2"/>
</dbReference>
<dbReference type="GO" id="GO:0005912">
    <property type="term" value="C:adherens junction"/>
    <property type="evidence" value="ECO:0007669"/>
    <property type="project" value="TreeGrafter"/>
</dbReference>
<dbReference type="OrthoDB" id="5911912at2759"/>
<evidence type="ECO:0000256" key="8">
    <source>
        <dbReference type="ARBA" id="ARBA00023038"/>
    </source>
</evidence>
<dbReference type="FunFam" id="2.10.110.10:FF:000008">
    <property type="entry name" value="Paxillin isoform 1"/>
    <property type="match status" value="1"/>
</dbReference>
<dbReference type="Pfam" id="PF00412">
    <property type="entry name" value="LIM"/>
    <property type="match status" value="4"/>
</dbReference>
<name>A0A183IG52_9BILA</name>
<reference evidence="11 12" key="2">
    <citation type="submission" date="2018-11" db="EMBL/GenBank/DDBJ databases">
        <authorList>
            <consortium name="Pathogen Informatics"/>
        </authorList>
    </citation>
    <scope>NUCLEOTIDE SEQUENCE [LARGE SCALE GENOMIC DNA]</scope>
</reference>
<evidence type="ECO:0000256" key="6">
    <source>
        <dbReference type="ARBA" id="ARBA00022833"/>
    </source>
</evidence>
<proteinExistence type="predicted"/>
<sequence length="312" mass="35698">MSFSCESRNMTMRPVCKAKTMFLRNPEIARCWSKYCELFGVFCKAGEKTLHADCFTCSTCGTSLKNIGYNLVNDKLYCELHAKQQRQNQFLELRTINLTFYTSGGTETVISAQNVSGFVTRRGRGILHEFQEGVRIPICESCNQEIRGPFVLALNKAWCPDHFVCSRADCRRKLLDIGFVEEHGRIYCEICFEKYLAPVCSKCHSPIKGDCLTALGQKWHPNCFCCTTCKRSFGNSSFYVEDGLPYCEEDWNAQFTTKCYSCQFPIEVGDRWVEAMGNAYHLDCFKCTVCYKSLEGQSFYSKNGRPYCKAHI</sequence>
<dbReference type="GO" id="GO:0030036">
    <property type="term" value="P:actin cytoskeleton organization"/>
    <property type="evidence" value="ECO:0007669"/>
    <property type="project" value="TreeGrafter"/>
</dbReference>
<keyword evidence="7" id="KW-0965">Cell junction</keyword>
<dbReference type="GO" id="GO:0030018">
    <property type="term" value="C:Z disc"/>
    <property type="evidence" value="ECO:0007669"/>
    <property type="project" value="TreeGrafter"/>
</dbReference>
<evidence type="ECO:0000313" key="11">
    <source>
        <dbReference type="EMBL" id="VDO98249.1"/>
    </source>
</evidence>
<dbReference type="SMART" id="SM00132">
    <property type="entry name" value="LIM"/>
    <property type="match status" value="4"/>
</dbReference>
<feature type="domain" description="LIM zinc-binding" evidence="10">
    <location>
        <begin position="198"/>
        <end position="257"/>
    </location>
</feature>
<dbReference type="GO" id="GO:0051371">
    <property type="term" value="F:muscle alpha-actinin binding"/>
    <property type="evidence" value="ECO:0007669"/>
    <property type="project" value="TreeGrafter"/>
</dbReference>
<dbReference type="GO" id="GO:0031941">
    <property type="term" value="C:filamentous actin"/>
    <property type="evidence" value="ECO:0007669"/>
    <property type="project" value="TreeGrafter"/>
</dbReference>
<evidence type="ECO:0000256" key="3">
    <source>
        <dbReference type="ARBA" id="ARBA00022490"/>
    </source>
</evidence>
<comment type="subcellular location">
    <subcellularLocation>
        <location evidence="1">Cell junction</location>
    </subcellularLocation>
    <subcellularLocation>
        <location evidence="2">Cytoplasm</location>
    </subcellularLocation>
</comment>
<dbReference type="AlphaFoldDB" id="A0A183IG52"/>
<keyword evidence="8 9" id="KW-0440">LIM domain</keyword>
<evidence type="ECO:0000259" key="10">
    <source>
        <dbReference type="PROSITE" id="PS50023"/>
    </source>
</evidence>
<evidence type="ECO:0000256" key="9">
    <source>
        <dbReference type="PROSITE-ProRule" id="PRU00125"/>
    </source>
</evidence>